<feature type="disulfide bond" evidence="11">
    <location>
        <begin position="339"/>
        <end position="379"/>
    </location>
</feature>
<dbReference type="InterPro" id="IPR001461">
    <property type="entry name" value="Aspartic_peptidase_A1"/>
</dbReference>
<dbReference type="EC" id="3.4.23.21" evidence="3"/>
<evidence type="ECO:0000256" key="9">
    <source>
        <dbReference type="ARBA" id="ARBA00023157"/>
    </source>
</evidence>
<dbReference type="InterPro" id="IPR034164">
    <property type="entry name" value="Pepsin-like_dom"/>
</dbReference>
<dbReference type="EMBL" id="KV921360">
    <property type="protein sequence ID" value="ORE17282.1"/>
    <property type="molecule type" value="Genomic_DNA"/>
</dbReference>
<evidence type="ECO:0000256" key="2">
    <source>
        <dbReference type="ARBA" id="ARBA00007447"/>
    </source>
</evidence>
<reference evidence="15 16" key="1">
    <citation type="journal article" date="2016" name="Proc. Natl. Acad. Sci. U.S.A.">
        <title>Lipid metabolic changes in an early divergent fungus govern the establishment of a mutualistic symbiosis with endobacteria.</title>
        <authorList>
            <person name="Lastovetsky O.A."/>
            <person name="Gaspar M.L."/>
            <person name="Mondo S.J."/>
            <person name="LaButti K.M."/>
            <person name="Sandor L."/>
            <person name="Grigoriev I.V."/>
            <person name="Henry S.A."/>
            <person name="Pawlowska T.E."/>
        </authorList>
    </citation>
    <scope>NUCLEOTIDE SEQUENCE [LARGE SCALE GENOMIC DNA]</scope>
    <source>
        <strain evidence="15 16">ATCC 11559</strain>
    </source>
</reference>
<keyword evidence="8" id="KW-0865">Zymogen</keyword>
<dbReference type="Gene3D" id="2.40.70.10">
    <property type="entry name" value="Acid Proteases"/>
    <property type="match status" value="2"/>
</dbReference>
<dbReference type="InterPro" id="IPR021109">
    <property type="entry name" value="Peptidase_aspartic_dom_sf"/>
</dbReference>
<dbReference type="PROSITE" id="PS51767">
    <property type="entry name" value="PEPTIDASE_A1"/>
    <property type="match status" value="1"/>
</dbReference>
<evidence type="ECO:0000256" key="13">
    <source>
        <dbReference type="SAM" id="SignalP"/>
    </source>
</evidence>
<evidence type="ECO:0000313" key="15">
    <source>
        <dbReference type="EMBL" id="ORE17282.1"/>
    </source>
</evidence>
<evidence type="ECO:0000256" key="8">
    <source>
        <dbReference type="ARBA" id="ARBA00023145"/>
    </source>
</evidence>
<accession>A0A1X0RZ23</accession>
<dbReference type="InterPro" id="IPR033121">
    <property type="entry name" value="PEPTIDASE_A1"/>
</dbReference>
<evidence type="ECO:0000313" key="16">
    <source>
        <dbReference type="Proteomes" id="UP000242381"/>
    </source>
</evidence>
<dbReference type="Pfam" id="PF00026">
    <property type="entry name" value="Asp"/>
    <property type="match status" value="1"/>
</dbReference>
<dbReference type="GO" id="GO:0004190">
    <property type="term" value="F:aspartic-type endopeptidase activity"/>
    <property type="evidence" value="ECO:0007669"/>
    <property type="project" value="UniProtKB-KW"/>
</dbReference>
<dbReference type="OMA" id="QCYLAIM"/>
<evidence type="ECO:0000256" key="11">
    <source>
        <dbReference type="PIRSR" id="PIRSR601461-2"/>
    </source>
</evidence>
<feature type="chain" id="PRO_5013253219" description="rhizopuspepsin" evidence="13">
    <location>
        <begin position="24"/>
        <end position="428"/>
    </location>
</feature>
<dbReference type="GO" id="GO:0006508">
    <property type="term" value="P:proteolysis"/>
    <property type="evidence" value="ECO:0007669"/>
    <property type="project" value="UniProtKB-KW"/>
</dbReference>
<dbReference type="PRINTS" id="PR00792">
    <property type="entry name" value="PEPSIN"/>
</dbReference>
<keyword evidence="6 12" id="KW-0064">Aspartyl protease</keyword>
<evidence type="ECO:0000259" key="14">
    <source>
        <dbReference type="PROSITE" id="PS51767"/>
    </source>
</evidence>
<evidence type="ECO:0000256" key="3">
    <source>
        <dbReference type="ARBA" id="ARBA00013205"/>
    </source>
</evidence>
<protein>
    <recommendedName>
        <fullName evidence="3">rhizopuspepsin</fullName>
        <ecNumber evidence="3">3.4.23.21</ecNumber>
    </recommendedName>
</protein>
<dbReference type="CDD" id="cd05471">
    <property type="entry name" value="pepsin_like"/>
    <property type="match status" value="1"/>
</dbReference>
<name>A0A1X0RZ23_RHIZD</name>
<dbReference type="PROSITE" id="PS00141">
    <property type="entry name" value="ASP_PROTEASE"/>
    <property type="match status" value="1"/>
</dbReference>
<evidence type="ECO:0000256" key="6">
    <source>
        <dbReference type="ARBA" id="ARBA00022750"/>
    </source>
</evidence>
<feature type="active site" evidence="10">
    <location>
        <position position="87"/>
    </location>
</feature>
<feature type="domain" description="Peptidase A1" evidence="14">
    <location>
        <begin position="69"/>
        <end position="418"/>
    </location>
</feature>
<keyword evidence="4 12" id="KW-0645">Protease</keyword>
<keyword evidence="9 11" id="KW-1015">Disulfide bond</keyword>
<feature type="active site" evidence="10">
    <location>
        <position position="300"/>
    </location>
</feature>
<dbReference type="AlphaFoldDB" id="A0A1X0RZ23"/>
<proteinExistence type="inferred from homology"/>
<dbReference type="PANTHER" id="PTHR47966:SF51">
    <property type="entry name" value="BETA-SITE APP-CLEAVING ENZYME, ISOFORM A-RELATED"/>
    <property type="match status" value="1"/>
</dbReference>
<dbReference type="Proteomes" id="UP000242381">
    <property type="component" value="Unassembled WGS sequence"/>
</dbReference>
<dbReference type="FunFam" id="2.40.70.10:FF:000008">
    <property type="entry name" value="Cathepsin D"/>
    <property type="match status" value="1"/>
</dbReference>
<dbReference type="PANTHER" id="PTHR47966">
    <property type="entry name" value="BETA-SITE APP-CLEAVING ENZYME, ISOFORM A-RELATED"/>
    <property type="match status" value="1"/>
</dbReference>
<evidence type="ECO:0000256" key="10">
    <source>
        <dbReference type="PIRSR" id="PIRSR601461-1"/>
    </source>
</evidence>
<evidence type="ECO:0000256" key="1">
    <source>
        <dbReference type="ARBA" id="ARBA00001130"/>
    </source>
</evidence>
<gene>
    <name evidence="15" type="ORF">BCV71DRAFT_216884</name>
</gene>
<dbReference type="InterPro" id="IPR001969">
    <property type="entry name" value="Aspartic_peptidase_AS"/>
</dbReference>
<evidence type="ECO:0000256" key="4">
    <source>
        <dbReference type="ARBA" id="ARBA00022670"/>
    </source>
</evidence>
<evidence type="ECO:0000256" key="5">
    <source>
        <dbReference type="ARBA" id="ARBA00022729"/>
    </source>
</evidence>
<dbReference type="VEuPathDB" id="FungiDB:BCV72DRAFT_255382"/>
<keyword evidence="7 12" id="KW-0378">Hydrolase</keyword>
<evidence type="ECO:0000256" key="12">
    <source>
        <dbReference type="RuleBase" id="RU000454"/>
    </source>
</evidence>
<organism evidence="15 16">
    <name type="scientific">Rhizopus microsporus</name>
    <dbReference type="NCBI Taxonomy" id="58291"/>
    <lineage>
        <taxon>Eukaryota</taxon>
        <taxon>Fungi</taxon>
        <taxon>Fungi incertae sedis</taxon>
        <taxon>Mucoromycota</taxon>
        <taxon>Mucoromycotina</taxon>
        <taxon>Mucoromycetes</taxon>
        <taxon>Mucorales</taxon>
        <taxon>Mucorineae</taxon>
        <taxon>Rhizopodaceae</taxon>
        <taxon>Rhizopus</taxon>
    </lineage>
</organism>
<comment type="similarity">
    <text evidence="2 12">Belongs to the peptidase A1 family.</text>
</comment>
<evidence type="ECO:0000256" key="7">
    <source>
        <dbReference type="ARBA" id="ARBA00022801"/>
    </source>
</evidence>
<feature type="signal peptide" evidence="13">
    <location>
        <begin position="1"/>
        <end position="23"/>
    </location>
</feature>
<keyword evidence="5 13" id="KW-0732">Signal</keyword>
<dbReference type="SUPFAM" id="SSF50630">
    <property type="entry name" value="Acid proteases"/>
    <property type="match status" value="1"/>
</dbReference>
<comment type="catalytic activity">
    <reaction evidence="1">
        <text>Hydrolysis of proteins with broad specificity similar to that of pepsin A, preferring hydrophobic residues at P1 and P1'. Clots milk and activates trypsinogen. Does not cleave 4-Gln-|-His-5, but does cleave 10-His-|-Leu-11 and 12-Val-|-Glu-13 in B chain of insulin.</text>
        <dbReference type="EC" id="3.4.23.21"/>
    </reaction>
</comment>
<sequence>MSFLKRKQSIFFLVLFHVILSQAAVIPTSSSNQYIPLELFKRQNDHHLLTKRYVNDTSFKLYNERRTEYLIKISVGTPPQDFMVSFDTGSSDTWIPSSKCSNRACKLNAFDSSKSSTFKLLNMSFSITYGLGSISADYAKDTMRLGNISVSDQTFGLAMSVGDNIIAPTDNTITSSGIFGLGFPALTANSDTALAYDPFIFSLAKQNLISEPIFGVYLGSMDATGWAGEVLLGAVNQSKYTGELKYVPIQQNVNPKTQKLDYTYWSVGIQDIKVIRNNQTASITAAGNSSESSMKNAMLDTGTTFTYLTKEMADKIIGLITQRKPSELGQSNGLYVVDCNLKTTEVKLELMIASVDTNQPVHWQIDVMDLIVPLNENRCGFGITYKENSLNDNFIIGDIILRSSYLVFDMGNKRVGLASAIGMKSSVF</sequence>